<keyword evidence="4 6" id="KW-0520">NAD</keyword>
<dbReference type="SUPFAM" id="SSF53223">
    <property type="entry name" value="Aminoacid dehydrogenase-like, N-terminal domain"/>
    <property type="match status" value="1"/>
</dbReference>
<comment type="similarity">
    <text evidence="2 7">Belongs to the Glu/Leu/Phe/Val dehydrogenases family.</text>
</comment>
<dbReference type="InterPro" id="IPR006096">
    <property type="entry name" value="Glu/Leu/Phe/Val/Trp_DH_C"/>
</dbReference>
<comment type="function">
    <text evidence="1">Catalyzes the reversible oxidative deamination of glutamate to alpha-ketoglutarate and ammonia.</text>
</comment>
<protein>
    <submittedName>
        <fullName evidence="10">Amino acid dehydrogenase</fullName>
    </submittedName>
</protein>
<proteinExistence type="inferred from homology"/>
<dbReference type="HOGENOM" id="CLU_025763_0_0_6"/>
<evidence type="ECO:0000313" key="10">
    <source>
        <dbReference type="EMBL" id="KFI19654.1"/>
    </source>
</evidence>
<dbReference type="Gene3D" id="3.40.50.10860">
    <property type="entry name" value="Leucine Dehydrogenase, chain A, domain 1"/>
    <property type="match status" value="1"/>
</dbReference>
<reference evidence="10 11" key="1">
    <citation type="submission" date="2014-07" db="EMBL/GenBank/DDBJ databases">
        <title>Comparative analysis of Nitrosococcus oceani genome inventories of strains from Pacific and Atlantic gyres.</title>
        <authorList>
            <person name="Lim C.K."/>
            <person name="Wang L."/>
            <person name="Sayavedra-Soto L.A."/>
            <person name="Klotz M.G."/>
        </authorList>
    </citation>
    <scope>NUCLEOTIDE SEQUENCE [LARGE SCALE GENOMIC DNA]</scope>
    <source>
        <strain evidence="10 11">C-27</strain>
    </source>
</reference>
<dbReference type="GO" id="GO:0000166">
    <property type="term" value="F:nucleotide binding"/>
    <property type="evidence" value="ECO:0007669"/>
    <property type="project" value="UniProtKB-KW"/>
</dbReference>
<dbReference type="Gene3D" id="3.40.50.720">
    <property type="entry name" value="NAD(P)-binding Rossmann-like Domain"/>
    <property type="match status" value="1"/>
</dbReference>
<keyword evidence="6" id="KW-0547">Nucleotide-binding</keyword>
<dbReference type="SMART" id="SM00839">
    <property type="entry name" value="ELFV_dehydrog"/>
    <property type="match status" value="1"/>
</dbReference>
<organism evidence="10 11">
    <name type="scientific">Nitrosococcus oceani C-27</name>
    <dbReference type="NCBI Taxonomy" id="314279"/>
    <lineage>
        <taxon>Bacteria</taxon>
        <taxon>Pseudomonadati</taxon>
        <taxon>Pseudomonadota</taxon>
        <taxon>Gammaproteobacteria</taxon>
        <taxon>Chromatiales</taxon>
        <taxon>Chromatiaceae</taxon>
        <taxon>Nitrosococcus</taxon>
    </lineage>
</organism>
<evidence type="ECO:0000313" key="11">
    <source>
        <dbReference type="Proteomes" id="UP000028839"/>
    </source>
</evidence>
<dbReference type="PIRSF" id="PIRSF000188">
    <property type="entry name" value="Phe_leu_dh"/>
    <property type="match status" value="1"/>
</dbReference>
<dbReference type="InterPro" id="IPR036291">
    <property type="entry name" value="NAD(P)-bd_dom_sf"/>
</dbReference>
<evidence type="ECO:0000256" key="2">
    <source>
        <dbReference type="ARBA" id="ARBA00006382"/>
    </source>
</evidence>
<accession>A0A0E2Z2A5</accession>
<dbReference type="InterPro" id="IPR046346">
    <property type="entry name" value="Aminoacid_DH-like_N_sf"/>
</dbReference>
<dbReference type="PRINTS" id="PR00082">
    <property type="entry name" value="GLFDHDRGNASE"/>
</dbReference>
<feature type="binding site" evidence="6">
    <location>
        <begin position="203"/>
        <end position="208"/>
    </location>
    <ligand>
        <name>NAD(+)</name>
        <dbReference type="ChEBI" id="CHEBI:57540"/>
    </ligand>
</feature>
<evidence type="ECO:0000256" key="3">
    <source>
        <dbReference type="ARBA" id="ARBA00023002"/>
    </source>
</evidence>
<evidence type="ECO:0000256" key="1">
    <source>
        <dbReference type="ARBA" id="ARBA00003868"/>
    </source>
</evidence>
<feature type="domain" description="Glutamate/phenylalanine/leucine/valine/L-tryptophan dehydrogenase C-terminal" evidence="9">
    <location>
        <begin position="167"/>
        <end position="370"/>
    </location>
</feature>
<keyword evidence="3 7" id="KW-0560">Oxidoreductase</keyword>
<dbReference type="Proteomes" id="UP000028839">
    <property type="component" value="Unassembled WGS sequence"/>
</dbReference>
<evidence type="ECO:0000256" key="8">
    <source>
        <dbReference type="SAM" id="MobiDB-lite"/>
    </source>
</evidence>
<dbReference type="EMBL" id="JPGN01000043">
    <property type="protein sequence ID" value="KFI19654.1"/>
    <property type="molecule type" value="Genomic_DNA"/>
</dbReference>
<dbReference type="CDD" id="cd01075">
    <property type="entry name" value="NAD_bind_Leu_Phe_Val_DH"/>
    <property type="match status" value="1"/>
</dbReference>
<dbReference type="InterPro" id="IPR016211">
    <property type="entry name" value="Glu/Phe/Leu/Val/Trp_DH_bac/arc"/>
</dbReference>
<dbReference type="SUPFAM" id="SSF51735">
    <property type="entry name" value="NAD(P)-binding Rossmann-fold domains"/>
    <property type="match status" value="1"/>
</dbReference>
<evidence type="ECO:0000256" key="6">
    <source>
        <dbReference type="PIRSR" id="PIRSR000188-2"/>
    </source>
</evidence>
<dbReference type="InterPro" id="IPR006097">
    <property type="entry name" value="Glu/Leu/Phe/Val/Trp_DH_dimer"/>
</dbReference>
<evidence type="ECO:0000256" key="4">
    <source>
        <dbReference type="ARBA" id="ARBA00023027"/>
    </source>
</evidence>
<feature type="compositionally biased region" description="Polar residues" evidence="8">
    <location>
        <begin position="1"/>
        <end position="10"/>
    </location>
</feature>
<sequence length="375" mass="40624">MTPMATSNLLETPRSGHPSPEDEFDFFQQAATLGFGDVHFRLDSTTRLQAVVAIHNTRLGPAFGGCRCIPYATTKTATEDAMRLARGMSYKNALAGLPYGGGKAVLIRPPLMNDRVAYFEVFGEFVESLGGRYITAVDSGTSVADMDCVARRTLHVLCTSRQRGGSGDPSPYTALGVRLGIQAAVAHRLKRSDVEGIHVAIQGAGHVGYHLAKELHKLGAQLSICDVNEKAAQRCADEFNAYIVPPAAIYDLPCQVFAPCALGGIIHDKTLPRLQASIIAGSANNQLLESRHGKILQERGILYAPDYVINAGGAIHAVTEEESELKAKINNIYSTLIEIFQRADSSRQTTNEIADRMAEEILYGSHSIPQKTHYT</sequence>
<dbReference type="GO" id="GO:0016639">
    <property type="term" value="F:oxidoreductase activity, acting on the CH-NH2 group of donors, NAD or NADP as acceptor"/>
    <property type="evidence" value="ECO:0007669"/>
    <property type="project" value="InterPro"/>
</dbReference>
<dbReference type="Pfam" id="PF02812">
    <property type="entry name" value="ELFV_dehydrog_N"/>
    <property type="match status" value="1"/>
</dbReference>
<dbReference type="OrthoDB" id="9803297at2"/>
<dbReference type="Pfam" id="PF00208">
    <property type="entry name" value="ELFV_dehydrog"/>
    <property type="match status" value="2"/>
</dbReference>
<comment type="caution">
    <text evidence="10">The sequence shown here is derived from an EMBL/GenBank/DDBJ whole genome shotgun (WGS) entry which is preliminary data.</text>
</comment>
<dbReference type="AlphaFoldDB" id="A0A0E2Z2A5"/>
<name>A0A0E2Z2A5_9GAMM</name>
<feature type="active site" description="Proton donor/acceptor" evidence="5">
    <location>
        <position position="103"/>
    </location>
</feature>
<evidence type="ECO:0000256" key="7">
    <source>
        <dbReference type="RuleBase" id="RU004417"/>
    </source>
</evidence>
<dbReference type="PANTHER" id="PTHR42722">
    <property type="entry name" value="LEUCINE DEHYDROGENASE"/>
    <property type="match status" value="1"/>
</dbReference>
<dbReference type="InterPro" id="IPR006095">
    <property type="entry name" value="Glu/Leu/Phe/Val/Trp_DH"/>
</dbReference>
<evidence type="ECO:0000259" key="9">
    <source>
        <dbReference type="SMART" id="SM00839"/>
    </source>
</evidence>
<gene>
    <name evidence="10" type="ORF">IB75_07515</name>
</gene>
<evidence type="ECO:0000256" key="5">
    <source>
        <dbReference type="PIRSR" id="PIRSR000188-1"/>
    </source>
</evidence>
<dbReference type="GO" id="GO:0006520">
    <property type="term" value="P:amino acid metabolic process"/>
    <property type="evidence" value="ECO:0007669"/>
    <property type="project" value="InterPro"/>
</dbReference>
<feature type="region of interest" description="Disordered" evidence="8">
    <location>
        <begin position="1"/>
        <end position="20"/>
    </location>
</feature>
<dbReference type="PANTHER" id="PTHR42722:SF1">
    <property type="entry name" value="VALINE DEHYDROGENASE"/>
    <property type="match status" value="1"/>
</dbReference>